<dbReference type="STRING" id="53463.SAMN05444389_104216"/>
<dbReference type="AlphaFoldDB" id="A0A1M7GNJ7"/>
<protein>
    <recommendedName>
        <fullName evidence="3">Capsule polysaccharide biosynthesis protein</fullName>
    </recommendedName>
</protein>
<name>A0A1M7GNJ7_9RHOB</name>
<reference evidence="2" key="1">
    <citation type="submission" date="2016-11" db="EMBL/GenBank/DDBJ databases">
        <authorList>
            <person name="Varghese N."/>
            <person name="Submissions S."/>
        </authorList>
    </citation>
    <scope>NUCLEOTIDE SEQUENCE [LARGE SCALE GENOMIC DNA]</scope>
    <source>
        <strain evidence="2">DSM 6637</strain>
    </source>
</reference>
<accession>A0A1M7GNJ7</accession>
<dbReference type="Proteomes" id="UP000184444">
    <property type="component" value="Unassembled WGS sequence"/>
</dbReference>
<proteinExistence type="predicted"/>
<evidence type="ECO:0000313" key="2">
    <source>
        <dbReference type="Proteomes" id="UP000184444"/>
    </source>
</evidence>
<dbReference type="EMBL" id="FRCK01000004">
    <property type="protein sequence ID" value="SHM17477.1"/>
    <property type="molecule type" value="Genomic_DNA"/>
</dbReference>
<keyword evidence="2" id="KW-1185">Reference proteome</keyword>
<evidence type="ECO:0000313" key="1">
    <source>
        <dbReference type="EMBL" id="SHM17477.1"/>
    </source>
</evidence>
<sequence length="316" mass="34860">MGPVPLSQRGCADYGWGMDTAPTLRVHLHGQMLASARAGSFPAMAVLADTVRAQGWRVAFEPASAAPDPEPPPGDYALLYMRRPLHPRCLTLRRAYHYPFWWIEPVAERWRFAVARAAFDPETVDPARAAAFVQRLRQRVLPGPPPQRGDHVLVPLQGQIRRTRSFQTASPVEMLEAACRSGRPVVATLHPSEPYAEADRRALAQLQRHYPKLTIGGDTMALLRDCAFVVAQNSAVAFDGLILDKPVVLFAQIDFHHPCLNVAELGAQTAIAAAATARPDHAPYLWWFLKHRAIDAQAPDAGARMLAAMRRGGWPI</sequence>
<gene>
    <name evidence="1" type="ORF">SAMN05444389_104216</name>
</gene>
<evidence type="ECO:0008006" key="3">
    <source>
        <dbReference type="Google" id="ProtNLM"/>
    </source>
</evidence>
<organism evidence="1 2">
    <name type="scientific">Paracoccus solventivorans</name>
    <dbReference type="NCBI Taxonomy" id="53463"/>
    <lineage>
        <taxon>Bacteria</taxon>
        <taxon>Pseudomonadati</taxon>
        <taxon>Pseudomonadota</taxon>
        <taxon>Alphaproteobacteria</taxon>
        <taxon>Rhodobacterales</taxon>
        <taxon>Paracoccaceae</taxon>
        <taxon>Paracoccus</taxon>
    </lineage>
</organism>